<evidence type="ECO:0000259" key="2">
    <source>
        <dbReference type="Pfam" id="PF14620"/>
    </source>
</evidence>
<proteinExistence type="predicted"/>
<dbReference type="RefSeq" id="WP_382361313.1">
    <property type="nucleotide sequence ID" value="NZ_JBHTGR010000057.1"/>
</dbReference>
<evidence type="ECO:0000259" key="1">
    <source>
        <dbReference type="Pfam" id="PF03413"/>
    </source>
</evidence>
<sequence>MLRWILIGVLALGIAGTGFWGYQEHREKETVMMQAENNYQRAFHELSYHMDLLHNKIGTALAMNSVDQLSPQMAEIWRLTSEATSSAGQLPLTLMPFNQTKAFLSDIGDFTYEAAVRDLDKKPLNDKEIKTLQNLYQQSGELKNEIRQVQHTVLNDGLEWMDVQEALAAQDKKPGNSIIDGFETVEKKVQGYAKSNVDSALTKTSAEKHDYKKLDGETIDQQKAIKTGETLFGADNPDNLSVKESGDGAEIPLYTVTYQNDHEKGHLDITKKGGHPLTLIVDREIDKKHISLNKGLKKAKRYLAQYDFANMEAVSSNQYDNVGFYSFVYNQDGVRLYSDTIEMKIALDNGDLLGMSARNYFSNHKEQDILEPELSIDEAKEKVNPDVTINEENMAVIDSDHNKDVLVYEFLGVMDGETYLIYINAKDGKEEKVKKLNGTEMNYTS</sequence>
<gene>
    <name evidence="4" type="primary">ypeB</name>
    <name evidence="4" type="ORF">ACFQU8_13490</name>
</gene>
<name>A0ABW2UWG4_9BACI</name>
<dbReference type="EMBL" id="JBHTGR010000057">
    <property type="protein sequence ID" value="MFC7748199.1"/>
    <property type="molecule type" value="Genomic_DNA"/>
</dbReference>
<dbReference type="InterPro" id="IPR025711">
    <property type="entry name" value="PepSY"/>
</dbReference>
<dbReference type="Pfam" id="PF03413">
    <property type="entry name" value="PepSY"/>
    <property type="match status" value="1"/>
</dbReference>
<comment type="caution">
    <text evidence="4">The sequence shown here is derived from an EMBL/GenBank/DDBJ whole genome shotgun (WGS) entry which is preliminary data.</text>
</comment>
<evidence type="ECO:0000313" key="5">
    <source>
        <dbReference type="Proteomes" id="UP001596620"/>
    </source>
</evidence>
<evidence type="ECO:0000259" key="3">
    <source>
        <dbReference type="Pfam" id="PF20769"/>
    </source>
</evidence>
<evidence type="ECO:0000313" key="4">
    <source>
        <dbReference type="EMBL" id="MFC7748199.1"/>
    </source>
</evidence>
<feature type="domain" description="Sporulation protein YpeB N-terminal" evidence="3">
    <location>
        <begin position="27"/>
        <end position="162"/>
    </location>
</feature>
<feature type="domain" description="PepSY" evidence="1">
    <location>
        <begin position="374"/>
        <end position="433"/>
    </location>
</feature>
<reference evidence="5" key="1">
    <citation type="journal article" date="2019" name="Int. J. Syst. Evol. Microbiol.">
        <title>The Global Catalogue of Microorganisms (GCM) 10K type strain sequencing project: providing services to taxonomists for standard genome sequencing and annotation.</title>
        <authorList>
            <consortium name="The Broad Institute Genomics Platform"/>
            <consortium name="The Broad Institute Genome Sequencing Center for Infectious Disease"/>
            <person name="Wu L."/>
            <person name="Ma J."/>
        </authorList>
    </citation>
    <scope>NUCLEOTIDE SEQUENCE [LARGE SCALE GENOMIC DNA]</scope>
    <source>
        <strain evidence="5">JCM 30234</strain>
    </source>
</reference>
<accession>A0ABW2UWG4</accession>
<dbReference type="NCBIfam" id="TIGR02889">
    <property type="entry name" value="spore_YpeB"/>
    <property type="match status" value="1"/>
</dbReference>
<dbReference type="Pfam" id="PF20769">
    <property type="entry name" value="YPEB_N"/>
    <property type="match status" value="1"/>
</dbReference>
<organism evidence="4 5">
    <name type="scientific">Lentibacillus kimchii</name>
    <dbReference type="NCBI Taxonomy" id="1542911"/>
    <lineage>
        <taxon>Bacteria</taxon>
        <taxon>Bacillati</taxon>
        <taxon>Bacillota</taxon>
        <taxon>Bacilli</taxon>
        <taxon>Bacillales</taxon>
        <taxon>Bacillaceae</taxon>
        <taxon>Lentibacillus</taxon>
    </lineage>
</organism>
<dbReference type="Proteomes" id="UP001596620">
    <property type="component" value="Unassembled WGS sequence"/>
</dbReference>
<protein>
    <submittedName>
        <fullName evidence="4">Germination protein YpeB</fullName>
    </submittedName>
</protein>
<feature type="domain" description="Sporulation protein YpeB PepSY1 and PepSY2" evidence="2">
    <location>
        <begin position="180"/>
        <end position="369"/>
    </location>
</feature>
<keyword evidence="5" id="KW-1185">Reference proteome</keyword>
<dbReference type="InterPro" id="IPR014239">
    <property type="entry name" value="YpeB_PepSY1-2"/>
</dbReference>
<dbReference type="InterPro" id="IPR048402">
    <property type="entry name" value="YpeB_N"/>
</dbReference>
<dbReference type="Pfam" id="PF14620">
    <property type="entry name" value="YPEB_PepSY1-2"/>
    <property type="match status" value="1"/>
</dbReference>